<sequence length="606" mass="69183">MTNAENESEGHDTCYWLQPINKTFDFTKKTLCFCSLKQEGLEVLGCVPWHHWVLKNPVLLLAPNVGRFQRYRSKPEVREELRVKILEGGRHFIDPCMSTWSESLCCEVPRFPMATKDCCPDYRPFGIPLGSLIWNLQVPKPRDSCIHETIVFDNPLKFEARLESEDAWFSRHGNLFCLGYNRVFRLEDSCPVPPIGTPTYELYVKHGIGHIIYNEVWIRYTRKDGILKWPQYASFDTEILDNLEVKLFKKKARPAMFDSFRLWRKEAKQKEIKLAKRNKREEGISIMQAAIQFKDDEEEQMNEQLHRQCKMVTDKCYPVFPLLQQDAAKELEKDPLMSHLLRSPPPYAQNATAPPQPLDVQPPVIVPQVLPQPPAPLQLAPTTMAQPLQGPPTSLPAPSVPPTTLCTTSTASSGVLPDTASASASASALPPSVYPPVLSSISSSVRQRMTDTVASLKFPLFGSSGVTPDSERKQSRIQLPNSREREMFDRMARKWVVYPSRYDVESVMDVFCQWEAPKQRYVFEKMCAFLCEELEDNDLETNPPDLCHVRFEFAKGTIVGSDVETAVATLLSFRNKDPSQSLFEHDSSVKKKVRQYPMREVPPVRD</sequence>
<keyword evidence="3" id="KW-1185">Reference proteome</keyword>
<feature type="compositionally biased region" description="Low complexity" evidence="1">
    <location>
        <begin position="358"/>
        <end position="369"/>
    </location>
</feature>
<name>A0AAV7KZC7_PLEWA</name>
<accession>A0AAV7KZC7</accession>
<comment type="caution">
    <text evidence="2">The sequence shown here is derived from an EMBL/GenBank/DDBJ whole genome shotgun (WGS) entry which is preliminary data.</text>
</comment>
<organism evidence="2 3">
    <name type="scientific">Pleurodeles waltl</name>
    <name type="common">Iberian ribbed newt</name>
    <dbReference type="NCBI Taxonomy" id="8319"/>
    <lineage>
        <taxon>Eukaryota</taxon>
        <taxon>Metazoa</taxon>
        <taxon>Chordata</taxon>
        <taxon>Craniata</taxon>
        <taxon>Vertebrata</taxon>
        <taxon>Euteleostomi</taxon>
        <taxon>Amphibia</taxon>
        <taxon>Batrachia</taxon>
        <taxon>Caudata</taxon>
        <taxon>Salamandroidea</taxon>
        <taxon>Salamandridae</taxon>
        <taxon>Pleurodelinae</taxon>
        <taxon>Pleurodeles</taxon>
    </lineage>
</organism>
<feature type="region of interest" description="Disordered" evidence="1">
    <location>
        <begin position="338"/>
        <end position="412"/>
    </location>
</feature>
<feature type="compositionally biased region" description="Pro residues" evidence="1">
    <location>
        <begin position="389"/>
        <end position="401"/>
    </location>
</feature>
<evidence type="ECO:0000313" key="2">
    <source>
        <dbReference type="EMBL" id="KAJ1081553.1"/>
    </source>
</evidence>
<reference evidence="2" key="1">
    <citation type="journal article" date="2022" name="bioRxiv">
        <title>Sequencing and chromosome-scale assembly of the giantPleurodeles waltlgenome.</title>
        <authorList>
            <person name="Brown T."/>
            <person name="Elewa A."/>
            <person name="Iarovenko S."/>
            <person name="Subramanian E."/>
            <person name="Araus A.J."/>
            <person name="Petzold A."/>
            <person name="Susuki M."/>
            <person name="Suzuki K.-i.T."/>
            <person name="Hayashi T."/>
            <person name="Toyoda A."/>
            <person name="Oliveira C."/>
            <person name="Osipova E."/>
            <person name="Leigh N.D."/>
            <person name="Simon A."/>
            <person name="Yun M.H."/>
        </authorList>
    </citation>
    <scope>NUCLEOTIDE SEQUENCE</scope>
    <source>
        <strain evidence="2">20211129_DDA</strain>
        <tissue evidence="2">Liver</tissue>
    </source>
</reference>
<evidence type="ECO:0000313" key="3">
    <source>
        <dbReference type="Proteomes" id="UP001066276"/>
    </source>
</evidence>
<evidence type="ECO:0000256" key="1">
    <source>
        <dbReference type="SAM" id="MobiDB-lite"/>
    </source>
</evidence>
<protein>
    <submittedName>
        <fullName evidence="2">Uncharacterized protein</fullName>
    </submittedName>
</protein>
<proteinExistence type="predicted"/>
<dbReference type="Proteomes" id="UP001066276">
    <property type="component" value="Chromosome 12"/>
</dbReference>
<dbReference type="EMBL" id="JANPWB010000016">
    <property type="protein sequence ID" value="KAJ1081553.1"/>
    <property type="molecule type" value="Genomic_DNA"/>
</dbReference>
<dbReference type="AlphaFoldDB" id="A0AAV7KZC7"/>
<gene>
    <name evidence="2" type="ORF">NDU88_001733</name>
</gene>